<dbReference type="EMBL" id="BLKM01002754">
    <property type="protein sequence ID" value="GFG40896.1"/>
    <property type="molecule type" value="Genomic_DNA"/>
</dbReference>
<dbReference type="AlphaFoldDB" id="A0A6L2Q8C9"/>
<dbReference type="OrthoDB" id="8196546at2759"/>
<protein>
    <recommendedName>
        <fullName evidence="3">Reverse transcriptase domain-containing protein</fullName>
    </recommendedName>
</protein>
<dbReference type="Proteomes" id="UP000502823">
    <property type="component" value="Unassembled WGS sequence"/>
</dbReference>
<evidence type="ECO:0008006" key="3">
    <source>
        <dbReference type="Google" id="ProtNLM"/>
    </source>
</evidence>
<organism evidence="1 2">
    <name type="scientific">Coptotermes formosanus</name>
    <name type="common">Formosan subterranean termite</name>
    <dbReference type="NCBI Taxonomy" id="36987"/>
    <lineage>
        <taxon>Eukaryota</taxon>
        <taxon>Metazoa</taxon>
        <taxon>Ecdysozoa</taxon>
        <taxon>Arthropoda</taxon>
        <taxon>Hexapoda</taxon>
        <taxon>Insecta</taxon>
        <taxon>Pterygota</taxon>
        <taxon>Neoptera</taxon>
        <taxon>Polyneoptera</taxon>
        <taxon>Dictyoptera</taxon>
        <taxon>Blattodea</taxon>
        <taxon>Blattoidea</taxon>
        <taxon>Termitoidae</taxon>
        <taxon>Rhinotermitidae</taxon>
        <taxon>Coptotermes</taxon>
    </lineage>
</organism>
<sequence length="132" mass="15432">MPWSRNECGKNCGNKNLKAKIPNIFYDRSKAIGKYGIFQIFGSTITNDASFTREIKDRITMAKTAFSKKKATFTSQMDLNLRKKLVKCYIWSIALYGAETWALLKVAQQYLESVEMWCWRKMKKVRCTDHVR</sequence>
<comment type="caution">
    <text evidence="1">The sequence shown here is derived from an EMBL/GenBank/DDBJ whole genome shotgun (WGS) entry which is preliminary data.</text>
</comment>
<keyword evidence="2" id="KW-1185">Reference proteome</keyword>
<name>A0A6L2Q8C9_COPFO</name>
<evidence type="ECO:0000313" key="2">
    <source>
        <dbReference type="Proteomes" id="UP000502823"/>
    </source>
</evidence>
<gene>
    <name evidence="1" type="ORF">Cfor_01459</name>
</gene>
<proteinExistence type="predicted"/>
<reference evidence="2" key="1">
    <citation type="submission" date="2020-01" db="EMBL/GenBank/DDBJ databases">
        <title>Draft genome sequence of the Termite Coptotermes fromosanus.</title>
        <authorList>
            <person name="Itakura S."/>
            <person name="Yosikawa Y."/>
            <person name="Umezawa K."/>
        </authorList>
    </citation>
    <scope>NUCLEOTIDE SEQUENCE [LARGE SCALE GENOMIC DNA]</scope>
</reference>
<evidence type="ECO:0000313" key="1">
    <source>
        <dbReference type="EMBL" id="GFG40896.1"/>
    </source>
</evidence>
<accession>A0A6L2Q8C9</accession>
<dbReference type="InParanoid" id="A0A6L2Q8C9"/>